<dbReference type="AlphaFoldDB" id="A0A0B6Z2Y5"/>
<proteinExistence type="predicted"/>
<gene>
    <name evidence="2" type="primary">ORF46447</name>
</gene>
<sequence length="50" mass="5885">MSCTLSLKMSHKCRIFCLPALLLVWNIYVKDETEGINWICQESIPPIFWL</sequence>
<keyword evidence="1" id="KW-0732">Signal</keyword>
<protein>
    <submittedName>
        <fullName evidence="2">Uncharacterized protein</fullName>
    </submittedName>
</protein>
<evidence type="ECO:0000313" key="2">
    <source>
        <dbReference type="EMBL" id="CEK62898.1"/>
    </source>
</evidence>
<dbReference type="EMBL" id="HACG01016033">
    <property type="protein sequence ID" value="CEK62898.1"/>
    <property type="molecule type" value="Transcribed_RNA"/>
</dbReference>
<evidence type="ECO:0000256" key="1">
    <source>
        <dbReference type="SAM" id="SignalP"/>
    </source>
</evidence>
<organism evidence="2">
    <name type="scientific">Arion vulgaris</name>
    <dbReference type="NCBI Taxonomy" id="1028688"/>
    <lineage>
        <taxon>Eukaryota</taxon>
        <taxon>Metazoa</taxon>
        <taxon>Spiralia</taxon>
        <taxon>Lophotrochozoa</taxon>
        <taxon>Mollusca</taxon>
        <taxon>Gastropoda</taxon>
        <taxon>Heterobranchia</taxon>
        <taxon>Euthyneura</taxon>
        <taxon>Panpulmonata</taxon>
        <taxon>Eupulmonata</taxon>
        <taxon>Stylommatophora</taxon>
        <taxon>Helicina</taxon>
        <taxon>Arionoidea</taxon>
        <taxon>Arionidae</taxon>
        <taxon>Arion</taxon>
    </lineage>
</organism>
<reference evidence="2" key="1">
    <citation type="submission" date="2014-12" db="EMBL/GenBank/DDBJ databases">
        <title>Insight into the proteome of Arion vulgaris.</title>
        <authorList>
            <person name="Aradska J."/>
            <person name="Bulat T."/>
            <person name="Smidak R."/>
            <person name="Sarate P."/>
            <person name="Gangsoo J."/>
            <person name="Sialana F."/>
            <person name="Bilban M."/>
            <person name="Lubec G."/>
        </authorList>
    </citation>
    <scope>NUCLEOTIDE SEQUENCE</scope>
    <source>
        <tissue evidence="2">Skin</tissue>
    </source>
</reference>
<feature type="signal peptide" evidence="1">
    <location>
        <begin position="1"/>
        <end position="35"/>
    </location>
</feature>
<feature type="chain" id="PRO_5002112067" evidence="1">
    <location>
        <begin position="36"/>
        <end position="50"/>
    </location>
</feature>
<accession>A0A0B6Z2Y5</accession>
<name>A0A0B6Z2Y5_9EUPU</name>